<evidence type="ECO:0000259" key="5">
    <source>
        <dbReference type="PROSITE" id="PS51021"/>
    </source>
</evidence>
<dbReference type="PANTHER" id="PTHR14167">
    <property type="entry name" value="SH3 DOMAIN-CONTAINING"/>
    <property type="match status" value="1"/>
</dbReference>
<keyword evidence="4" id="KW-0472">Membrane</keyword>
<dbReference type="SMART" id="SM00721">
    <property type="entry name" value="BAR"/>
    <property type="match status" value="1"/>
</dbReference>
<dbReference type="EMBL" id="LR901956">
    <property type="protein sequence ID" value="CAD7249678.1"/>
    <property type="molecule type" value="Genomic_DNA"/>
</dbReference>
<accession>A0A7R9A8X3</accession>
<organism evidence="6">
    <name type="scientific">Darwinula stevensoni</name>
    <dbReference type="NCBI Taxonomy" id="69355"/>
    <lineage>
        <taxon>Eukaryota</taxon>
        <taxon>Metazoa</taxon>
        <taxon>Ecdysozoa</taxon>
        <taxon>Arthropoda</taxon>
        <taxon>Crustacea</taxon>
        <taxon>Oligostraca</taxon>
        <taxon>Ostracoda</taxon>
        <taxon>Podocopa</taxon>
        <taxon>Podocopida</taxon>
        <taxon>Darwinulocopina</taxon>
        <taxon>Darwinuloidea</taxon>
        <taxon>Darwinulidae</taxon>
        <taxon>Darwinula</taxon>
    </lineage>
</organism>
<dbReference type="Pfam" id="PF03114">
    <property type="entry name" value="BAR"/>
    <property type="match status" value="1"/>
</dbReference>
<dbReference type="GO" id="GO:0098793">
    <property type="term" value="C:presynapse"/>
    <property type="evidence" value="ECO:0007669"/>
    <property type="project" value="TreeGrafter"/>
</dbReference>
<keyword evidence="7" id="KW-1185">Reference proteome</keyword>
<evidence type="ECO:0000256" key="2">
    <source>
        <dbReference type="ARBA" id="ARBA00006697"/>
    </source>
</evidence>
<dbReference type="AlphaFoldDB" id="A0A7R9A8X3"/>
<sequence length="204" mass="22841">MSLAGFRKQLNKANQFVSERIGGAEGTKLDDDFTEMERKTDVTAEVVEELQTKTKEFLQPNPTVRAKMAAVKGISKLSGQAKASTYPQPEGILGDCMQTYGRRLGEDNIFAQSLVELGEGLKQIADIKYALDDNMKQNFLEPLHHLQSKDIKEVIHHRKKLQGRRLDYDCKKRKQTKAWSGSPGFFASLQGSPVHGECKLEISS</sequence>
<evidence type="ECO:0000313" key="6">
    <source>
        <dbReference type="EMBL" id="CAD7249678.1"/>
    </source>
</evidence>
<dbReference type="SUPFAM" id="SSF103657">
    <property type="entry name" value="BAR/IMD domain-like"/>
    <property type="match status" value="1"/>
</dbReference>
<proteinExistence type="inferred from homology"/>
<dbReference type="InterPro" id="IPR027267">
    <property type="entry name" value="AH/BAR_dom_sf"/>
</dbReference>
<evidence type="ECO:0000256" key="4">
    <source>
        <dbReference type="ARBA" id="ARBA00023136"/>
    </source>
</evidence>
<dbReference type="Gene3D" id="1.20.1270.60">
    <property type="entry name" value="Arfaptin homology (AH) domain/BAR domain"/>
    <property type="match status" value="1"/>
</dbReference>
<keyword evidence="3" id="KW-0175">Coiled coil</keyword>
<reference evidence="6" key="1">
    <citation type="submission" date="2020-11" db="EMBL/GenBank/DDBJ databases">
        <authorList>
            <person name="Tran Van P."/>
        </authorList>
    </citation>
    <scope>NUCLEOTIDE SEQUENCE</scope>
</reference>
<dbReference type="InterPro" id="IPR004148">
    <property type="entry name" value="BAR_dom"/>
</dbReference>
<dbReference type="EMBL" id="CAJPEV010002439">
    <property type="protein sequence ID" value="CAG0896882.1"/>
    <property type="molecule type" value="Genomic_DNA"/>
</dbReference>
<dbReference type="Proteomes" id="UP000677054">
    <property type="component" value="Unassembled WGS sequence"/>
</dbReference>
<evidence type="ECO:0000256" key="3">
    <source>
        <dbReference type="ARBA" id="ARBA00023054"/>
    </source>
</evidence>
<comment type="similarity">
    <text evidence="2">Belongs to the endophilin family.</text>
</comment>
<evidence type="ECO:0000313" key="7">
    <source>
        <dbReference type="Proteomes" id="UP000677054"/>
    </source>
</evidence>
<dbReference type="PROSITE" id="PS51021">
    <property type="entry name" value="BAR"/>
    <property type="match status" value="1"/>
</dbReference>
<feature type="domain" description="BAR" evidence="5">
    <location>
        <begin position="18"/>
        <end position="204"/>
    </location>
</feature>
<protein>
    <recommendedName>
        <fullName evidence="5">BAR domain-containing protein</fullName>
    </recommendedName>
</protein>
<comment type="subcellular location">
    <subcellularLocation>
        <location evidence="1">Membrane</location>
        <topology evidence="1">Peripheral membrane protein</topology>
    </subcellularLocation>
</comment>
<evidence type="ECO:0000256" key="1">
    <source>
        <dbReference type="ARBA" id="ARBA00004170"/>
    </source>
</evidence>
<name>A0A7R9A8X3_9CRUS</name>
<dbReference type="OrthoDB" id="443981at2759"/>
<gene>
    <name evidence="6" type="ORF">DSTB1V02_LOCUS9466</name>
</gene>
<dbReference type="InterPro" id="IPR050384">
    <property type="entry name" value="Endophilin_SH3RF"/>
</dbReference>
<dbReference type="PANTHER" id="PTHR14167:SF81">
    <property type="entry name" value="ENDOPHILIN-A"/>
    <property type="match status" value="1"/>
</dbReference>
<dbReference type="GO" id="GO:0005737">
    <property type="term" value="C:cytoplasm"/>
    <property type="evidence" value="ECO:0007669"/>
    <property type="project" value="InterPro"/>
</dbReference>
<dbReference type="GO" id="GO:0016191">
    <property type="term" value="P:synaptic vesicle uncoating"/>
    <property type="evidence" value="ECO:0007669"/>
    <property type="project" value="TreeGrafter"/>
</dbReference>
<dbReference type="GO" id="GO:0098978">
    <property type="term" value="C:glutamatergic synapse"/>
    <property type="evidence" value="ECO:0007669"/>
    <property type="project" value="TreeGrafter"/>
</dbReference>